<comment type="caution">
    <text evidence="4">The sequence shown here is derived from an EMBL/GenBank/DDBJ whole genome shotgun (WGS) entry which is preliminary data.</text>
</comment>
<dbReference type="InterPro" id="IPR008756">
    <property type="entry name" value="Peptidase_M56"/>
</dbReference>
<dbReference type="Gene3D" id="2.170.130.10">
    <property type="entry name" value="TonB-dependent receptor, plug domain"/>
    <property type="match status" value="3"/>
</dbReference>
<keyword evidence="1" id="KW-0998">Cell outer membrane</keyword>
<evidence type="ECO:0000313" key="4">
    <source>
        <dbReference type="EMBL" id="TYA92108.1"/>
    </source>
</evidence>
<dbReference type="SUPFAM" id="SSF56935">
    <property type="entry name" value="Porins"/>
    <property type="match status" value="2"/>
</dbReference>
<dbReference type="PANTHER" id="PTHR34978">
    <property type="entry name" value="POSSIBLE SENSOR-TRANSDUCER PROTEIN BLAR"/>
    <property type="match status" value="1"/>
</dbReference>
<keyword evidence="1" id="KW-1134">Transmembrane beta strand</keyword>
<accession>A0A5D0JB55</accession>
<keyword evidence="2" id="KW-1133">Transmembrane helix</keyword>
<dbReference type="GO" id="GO:0009279">
    <property type="term" value="C:cell outer membrane"/>
    <property type="evidence" value="ECO:0007669"/>
    <property type="project" value="UniProtKB-SubCell"/>
</dbReference>
<name>A0A5D0JB55_9FLAO</name>
<dbReference type="InterPro" id="IPR039426">
    <property type="entry name" value="TonB-dep_rcpt-like"/>
</dbReference>
<dbReference type="Proteomes" id="UP000323930">
    <property type="component" value="Unassembled WGS sequence"/>
</dbReference>
<dbReference type="Pfam" id="PF05569">
    <property type="entry name" value="Peptidase_M56"/>
    <property type="match status" value="1"/>
</dbReference>
<organism evidence="4 5">
    <name type="scientific">Seonamhaeicola marinus</name>
    <dbReference type="NCBI Taxonomy" id="1912246"/>
    <lineage>
        <taxon>Bacteria</taxon>
        <taxon>Pseudomonadati</taxon>
        <taxon>Bacteroidota</taxon>
        <taxon>Flavobacteriia</taxon>
        <taxon>Flavobacteriales</taxon>
        <taxon>Flavobacteriaceae</taxon>
    </lineage>
</organism>
<feature type="transmembrane region" description="Helical" evidence="2">
    <location>
        <begin position="34"/>
        <end position="54"/>
    </location>
</feature>
<keyword evidence="1" id="KW-0813">Transport</keyword>
<sequence length="789" mass="89861">MEYLLKASAIIIIFYACYKLFLQRDTFFESNRGFLLLGLVSAFLIPLIVIPIYIERPPLILDNFVFNNVPSEQPIEEPLNYTDILFYVYALGIVVFFTRLFLQLSSIASLLIKNKSSRIGKFRYVKSSKNTSPFSFFNWIVYNPSLFNETELQQILDHEEVHARQYHSIDILLTQLACVVLWFNPFMWLYIKDIKQNLEFIADYNAQKNASCKKSYQYTLLKTSVPTNPLALTNNFYNSLIKKRIVMLHKSKSKKSNLLKYALVLPVLAFFLMSFNTKEVFIDAKTIPEEQTNTDIYSEENKSHKNGWVTNFIQGELFNKKDNQVFLISKNFSDTDFDQLIKTLKQNGVTSKFKGIKRNSNNEIVAIKIDLKSKHSNANYNTSSDEPIKSIKIVIDNNGKSISIGSAQDHDDIIFFSNNGKHKISTSGKHKNVFILKEGSDDTEENIHIVNGDTVTWKTKDKHGKYVKIKRHKDAQIIRGEDAEKHVEVITNTEEDLIIIKNKSKDKKDKITSEKISFFSNEKGAKVPLIIVDGKEVKKEDFEKIDKNRIHSIYVLKDDHATNQYGDKGKNGVMVVKTKDINDPPLTFRLTGDSVNPLYILDGKKVDKSKIETLDPDDIKSIDVLKGEHATKIYGSQNKNGVIIISTKSNENTNDNPLKVSVGRNINNDSTYFNNLKVIGYGNASKNKNAWKISSENDSPTLKDLDEKVNHKDNSPWKVSTGITLPNGTTETIHKNTLFIVDGKESSIEETNKLLPEDIEHIEVLKGNAAKDKYGEKGKNGVIEITTKK</sequence>
<feature type="transmembrane region" description="Helical" evidence="2">
    <location>
        <begin position="6"/>
        <end position="22"/>
    </location>
</feature>
<feature type="transmembrane region" description="Helical" evidence="2">
    <location>
        <begin position="258"/>
        <end position="275"/>
    </location>
</feature>
<gene>
    <name evidence="4" type="ORF">FUA24_01360</name>
</gene>
<evidence type="ECO:0000313" key="5">
    <source>
        <dbReference type="Proteomes" id="UP000323930"/>
    </source>
</evidence>
<evidence type="ECO:0000259" key="3">
    <source>
        <dbReference type="Pfam" id="PF05569"/>
    </source>
</evidence>
<dbReference type="EMBL" id="VSDQ01000163">
    <property type="protein sequence ID" value="TYA92108.1"/>
    <property type="molecule type" value="Genomic_DNA"/>
</dbReference>
<keyword evidence="1 2" id="KW-0812">Transmembrane</keyword>
<dbReference type="InterPro" id="IPR052173">
    <property type="entry name" value="Beta-lactam_resp_regulator"/>
</dbReference>
<proteinExistence type="inferred from homology"/>
<dbReference type="AlphaFoldDB" id="A0A5D0JB55"/>
<evidence type="ECO:0000256" key="2">
    <source>
        <dbReference type="SAM" id="Phobius"/>
    </source>
</evidence>
<keyword evidence="4" id="KW-0675">Receptor</keyword>
<comment type="similarity">
    <text evidence="1">Belongs to the TonB-dependent receptor family.</text>
</comment>
<evidence type="ECO:0000256" key="1">
    <source>
        <dbReference type="PROSITE-ProRule" id="PRU01360"/>
    </source>
</evidence>
<feature type="transmembrane region" description="Helical" evidence="2">
    <location>
        <begin position="84"/>
        <end position="112"/>
    </location>
</feature>
<keyword evidence="5" id="KW-1185">Reference proteome</keyword>
<feature type="domain" description="Peptidase M56" evidence="3">
    <location>
        <begin position="146"/>
        <end position="248"/>
    </location>
</feature>
<dbReference type="PROSITE" id="PS52016">
    <property type="entry name" value="TONB_DEPENDENT_REC_3"/>
    <property type="match status" value="1"/>
</dbReference>
<comment type="subcellular location">
    <subcellularLocation>
        <location evidence="1">Cell outer membrane</location>
        <topology evidence="1">Multi-pass membrane protein</topology>
    </subcellularLocation>
</comment>
<dbReference type="PROSITE" id="PS51257">
    <property type="entry name" value="PROKAR_LIPOPROTEIN"/>
    <property type="match status" value="1"/>
</dbReference>
<protein>
    <submittedName>
        <fullName evidence="4">TonB-dependent receptor plug domain-containing protein</fullName>
    </submittedName>
</protein>
<dbReference type="RefSeq" id="WP_148539714.1">
    <property type="nucleotide sequence ID" value="NZ_VSDQ01000163.1"/>
</dbReference>
<dbReference type="OrthoDB" id="1522859at2"/>
<dbReference type="CDD" id="cd07341">
    <property type="entry name" value="M56_BlaR1_MecR1_like"/>
    <property type="match status" value="1"/>
</dbReference>
<dbReference type="InterPro" id="IPR037066">
    <property type="entry name" value="Plug_dom_sf"/>
</dbReference>
<reference evidence="4 5" key="1">
    <citation type="submission" date="2019-08" db="EMBL/GenBank/DDBJ databases">
        <title>Seonamhaeicola sediminis sp. nov., isolated from marine sediment.</title>
        <authorList>
            <person name="Cao W.R."/>
        </authorList>
    </citation>
    <scope>NUCLEOTIDE SEQUENCE [LARGE SCALE GENOMIC DNA]</scope>
    <source>
        <strain evidence="4 5">B011</strain>
    </source>
</reference>
<dbReference type="PANTHER" id="PTHR34978:SF3">
    <property type="entry name" value="SLR0241 PROTEIN"/>
    <property type="match status" value="1"/>
</dbReference>
<keyword evidence="1 2" id="KW-0472">Membrane</keyword>